<sequence length="47" mass="5469">MPVALVHMPELRLTEVVNDRDFLFLVVDHLNVLDPFQALRALVQIDR</sequence>
<gene>
    <name evidence="1" type="ORF">LVISKB_0034</name>
</gene>
<dbReference type="HOGENOM" id="CLU_3169381_0_0_9"/>
<dbReference type="RefSeq" id="WP_011666842.1">
    <property type="nucleotide sequence ID" value="NC_020819.1"/>
</dbReference>
<accession>M5AA52</accession>
<protein>
    <submittedName>
        <fullName evidence="1">Uncharacterized protein</fullName>
    </submittedName>
</protein>
<dbReference type="AlphaFoldDB" id="M5AA52"/>
<proteinExistence type="predicted"/>
<evidence type="ECO:0000313" key="2">
    <source>
        <dbReference type="Proteomes" id="UP000012042"/>
    </source>
</evidence>
<organism evidence="1 2">
    <name type="scientific">Levilactobacillus brevis KB290</name>
    <dbReference type="NCBI Taxonomy" id="1001583"/>
    <lineage>
        <taxon>Bacteria</taxon>
        <taxon>Bacillati</taxon>
        <taxon>Bacillota</taxon>
        <taxon>Bacilli</taxon>
        <taxon>Lactobacillales</taxon>
        <taxon>Lactobacillaceae</taxon>
        <taxon>Levilactobacillus</taxon>
    </lineage>
</organism>
<dbReference type="EMBL" id="AP012167">
    <property type="protein sequence ID" value="BAN05669.1"/>
    <property type="molecule type" value="Genomic_DNA"/>
</dbReference>
<dbReference type="KEGG" id="lbk:LVISKB_0034"/>
<name>M5AA52_LEVBR</name>
<evidence type="ECO:0000313" key="1">
    <source>
        <dbReference type="EMBL" id="BAN05669.1"/>
    </source>
</evidence>
<dbReference type="Proteomes" id="UP000012042">
    <property type="component" value="Chromosome"/>
</dbReference>
<reference evidence="1 2" key="1">
    <citation type="journal article" date="2013" name="PLoS ONE">
        <title>Genomic Analysis by Deep Sequencing of the Probiotic Lactobacillus brevis KB290 Harboring Nine Plasmids Reveals Genomic Stability.</title>
        <authorList>
            <person name="Fukao M."/>
            <person name="Oshima K."/>
            <person name="Morita H."/>
            <person name="Toh H."/>
            <person name="Suda W."/>
            <person name="Kim S.W."/>
            <person name="Suzuki S."/>
            <person name="Yakabe T."/>
            <person name="Hattori M."/>
            <person name="Yajima N."/>
        </authorList>
    </citation>
    <scope>NUCLEOTIDE SEQUENCE [LARGE SCALE GENOMIC DNA]</scope>
    <source>
        <strain evidence="1 2">KB290</strain>
    </source>
</reference>
<dbReference type="PATRIC" id="fig|1001583.3.peg.31"/>